<dbReference type="AlphaFoldDB" id="A0A2C9CHL9"/>
<feature type="chain" id="PRO_5012226052" description="Big-1 domain-containing protein" evidence="2">
    <location>
        <begin position="24"/>
        <end position="637"/>
    </location>
</feature>
<dbReference type="InterPro" id="IPR003344">
    <property type="entry name" value="Big_1_dom"/>
</dbReference>
<dbReference type="PROSITE" id="PS51127">
    <property type="entry name" value="BIG1"/>
    <property type="match status" value="1"/>
</dbReference>
<comment type="similarity">
    <text evidence="1">Belongs to the intimin/invasin family.</text>
</comment>
<organism evidence="4 5">
    <name type="scientific">Kuenenia stuttgartiensis</name>
    <dbReference type="NCBI Taxonomy" id="174633"/>
    <lineage>
        <taxon>Bacteria</taxon>
        <taxon>Pseudomonadati</taxon>
        <taxon>Planctomycetota</taxon>
        <taxon>Candidatus Brocadiia</taxon>
        <taxon>Candidatus Brocadiales</taxon>
        <taxon>Candidatus Brocadiaceae</taxon>
        <taxon>Candidatus Kuenenia</taxon>
    </lineage>
</organism>
<dbReference type="InterPro" id="IPR013783">
    <property type="entry name" value="Ig-like_fold"/>
</dbReference>
<evidence type="ECO:0000313" key="4">
    <source>
        <dbReference type="EMBL" id="SOH05053.1"/>
    </source>
</evidence>
<dbReference type="RefSeq" id="WP_157820590.1">
    <property type="nucleotide sequence ID" value="NZ_LT934425.1"/>
</dbReference>
<sequence length="637" mass="67324">MKNMRKIVLTALTTLFFTSAASAATVKVSKNIDTSTTWTADNVYRLEGQIFVLPGASLTIEAGTVIASTTDAGGSLAVARGAKIFVNGTEDNPVIMTSTDDVATWEKDSSHPSGGDPKTGTWREGANEWGNLTIMGEGVISASHSKGLQVGSNTKDPSGLNEAQMEGLTDANYSLYGGADDNDDSGSISYLSLRYAGRVIGLGNELNGLSLGGIGRETDIDHVEIMNNVDDGIEIWGGTVNLKYVSIWNVGDDSFDVDQGWRGKAQFLFVVQGYSVDAKQGSGVGDNCFEMDGAEDSDAQPVTTSVIYNATVIGNPLDGDHGTAWRDNARVQFRNCIFMDLGEKLVKADNDDGDGANGYGYNGTLSWENTWTTDYTVTSTVNDCGGCPSAAFNNASKLYTAQTSGKLAEITDSVFFRNLHADAYTDADTVGVTTNGGSNSGKNNVVVTGTDDKDMPIVSLTRGTSFTSSEGKGVLPVKSVDPRAANDALVSAGTAPNDGFFTPVQFRGAFSADDNWMQGWTAAYAYGMIVSDDDENPDVNPVKSITVSPSSLTLNKGDSADVAITLADEDGNAVEGNTVKTKLNRAGKKRVSISSNSEETDENGEAVFTVTAKKKGKAVITFQSDSLKEKLKVKVKK</sequence>
<feature type="signal peptide" evidence="2">
    <location>
        <begin position="1"/>
        <end position="23"/>
    </location>
</feature>
<dbReference type="PANTHER" id="PTHR41339">
    <property type="entry name" value="LIPL48"/>
    <property type="match status" value="1"/>
</dbReference>
<dbReference type="KEGG" id="kst:KSMBR1_2566"/>
<dbReference type="SUPFAM" id="SSF49373">
    <property type="entry name" value="Invasin/intimin cell-adhesion fragments"/>
    <property type="match status" value="1"/>
</dbReference>
<dbReference type="InterPro" id="IPR008964">
    <property type="entry name" value="Invasin/intimin_cell_adhesion"/>
</dbReference>
<accession>A0A2C9CHL9</accession>
<reference evidence="5" key="1">
    <citation type="submission" date="2017-10" db="EMBL/GenBank/DDBJ databases">
        <authorList>
            <person name="Frank J."/>
        </authorList>
    </citation>
    <scope>NUCLEOTIDE SEQUENCE [LARGE SCALE GENOMIC DNA]</scope>
</reference>
<keyword evidence="2" id="KW-0732">Signal</keyword>
<evidence type="ECO:0000256" key="2">
    <source>
        <dbReference type="SAM" id="SignalP"/>
    </source>
</evidence>
<protein>
    <recommendedName>
        <fullName evidence="3">Big-1 domain-containing protein</fullName>
    </recommendedName>
</protein>
<gene>
    <name evidence="4" type="ORF">KSMBR1_2566</name>
</gene>
<dbReference type="PANTHER" id="PTHR41339:SF1">
    <property type="entry name" value="SECRETED PROTEIN"/>
    <property type="match status" value="1"/>
</dbReference>
<evidence type="ECO:0000256" key="1">
    <source>
        <dbReference type="ARBA" id="ARBA00010116"/>
    </source>
</evidence>
<keyword evidence="5" id="KW-1185">Reference proteome</keyword>
<evidence type="ECO:0000313" key="5">
    <source>
        <dbReference type="Proteomes" id="UP000221734"/>
    </source>
</evidence>
<name>A0A2C9CHL9_KUEST</name>
<evidence type="ECO:0000259" key="3">
    <source>
        <dbReference type="PROSITE" id="PS51127"/>
    </source>
</evidence>
<dbReference type="OrthoDB" id="237393at2"/>
<feature type="domain" description="Big-1" evidence="3">
    <location>
        <begin position="542"/>
        <end position="637"/>
    </location>
</feature>
<dbReference type="EMBL" id="LT934425">
    <property type="protein sequence ID" value="SOH05053.1"/>
    <property type="molecule type" value="Genomic_DNA"/>
</dbReference>
<dbReference type="Proteomes" id="UP000221734">
    <property type="component" value="Chromosome Kuenenia_stuttgartiensis_MBR1"/>
</dbReference>
<proteinExistence type="inferred from homology"/>
<dbReference type="Gene3D" id="2.60.40.10">
    <property type="entry name" value="Immunoglobulins"/>
    <property type="match status" value="1"/>
</dbReference>